<feature type="non-terminal residue" evidence="1">
    <location>
        <position position="233"/>
    </location>
</feature>
<sequence>MVDLTKLDVRRFLEPLQGRVVDLKYLRSEMRIDPESSSWDSLRRIMFDLAEDKFVKPSGKRDGVYKVIKQVTAVEVFGKERERKPPFPFVFPKDFDTGMEFPFADLIVVRDGDLILLPGQSNYGKTCLCLNMAGENIDENPVLMGNEYTKDEEPTPRFLNRLDSMDWIEWANGDGTDKFKLLPVYADYEEHVVKNRINIIDWINLPGEYYMISPVMEGIKKAIGNGIGVIVLQ</sequence>
<accession>A0A0F8ZS22</accession>
<reference evidence="1" key="1">
    <citation type="journal article" date="2015" name="Nature">
        <title>Complex archaea that bridge the gap between prokaryotes and eukaryotes.</title>
        <authorList>
            <person name="Spang A."/>
            <person name="Saw J.H."/>
            <person name="Jorgensen S.L."/>
            <person name="Zaremba-Niedzwiedzka K."/>
            <person name="Martijn J."/>
            <person name="Lind A.E."/>
            <person name="van Eijk R."/>
            <person name="Schleper C."/>
            <person name="Guy L."/>
            <person name="Ettema T.J."/>
        </authorList>
    </citation>
    <scope>NUCLEOTIDE SEQUENCE</scope>
</reference>
<gene>
    <name evidence="1" type="ORF">LCGC14_2661000</name>
</gene>
<protein>
    <submittedName>
        <fullName evidence="1">Uncharacterized protein</fullName>
    </submittedName>
</protein>
<comment type="caution">
    <text evidence="1">The sequence shown here is derived from an EMBL/GenBank/DDBJ whole genome shotgun (WGS) entry which is preliminary data.</text>
</comment>
<evidence type="ECO:0000313" key="1">
    <source>
        <dbReference type="EMBL" id="KKK96613.1"/>
    </source>
</evidence>
<proteinExistence type="predicted"/>
<name>A0A0F8ZS22_9ZZZZ</name>
<dbReference type="EMBL" id="LAZR01046402">
    <property type="protein sequence ID" value="KKK96613.1"/>
    <property type="molecule type" value="Genomic_DNA"/>
</dbReference>
<dbReference type="AlphaFoldDB" id="A0A0F8ZS22"/>
<organism evidence="1">
    <name type="scientific">marine sediment metagenome</name>
    <dbReference type="NCBI Taxonomy" id="412755"/>
    <lineage>
        <taxon>unclassified sequences</taxon>
        <taxon>metagenomes</taxon>
        <taxon>ecological metagenomes</taxon>
    </lineage>
</organism>